<dbReference type="Proteomes" id="UP001652409">
    <property type="component" value="Unassembled WGS sequence"/>
</dbReference>
<accession>A0ABT2TU47</accession>
<gene>
    <name evidence="2" type="ORF">OCV61_10170</name>
</gene>
<keyword evidence="3" id="KW-1185">Reference proteome</keyword>
<dbReference type="RefSeq" id="WP_158421708.1">
    <property type="nucleotide sequence ID" value="NZ_JAOQJL010000018.1"/>
</dbReference>
<dbReference type="EMBL" id="JAOQJL010000018">
    <property type="protein sequence ID" value="MCU6765772.1"/>
    <property type="molecule type" value="Genomic_DNA"/>
</dbReference>
<sequence length="213" mass="24818">MQEINEELENDRSVLEWMLGQYVRAKRRKKQLEVRLLEINAERDSPIGGQGYDPLPRSGGNSEGAAGILMKLADIEDRIYEQKAKADKSMVSVATILNFLPEESMEREICELRHIDGHEWGEIAEGIPMSKSQCHRIHKAAMYELLEFNYVKELVTENRESYEYYIEKKEEARYRRENQARKNAGKFSPEKSTRKNPEKKIQPLRPGKSGRKF</sequence>
<protein>
    <recommendedName>
        <fullName evidence="4">Sigma-70 family RNA polymerase sigma factor</fullName>
    </recommendedName>
</protein>
<feature type="region of interest" description="Disordered" evidence="1">
    <location>
        <begin position="175"/>
        <end position="213"/>
    </location>
</feature>
<organism evidence="2 3">
    <name type="scientific">Blautia ammoniilytica</name>
    <dbReference type="NCBI Taxonomy" id="2981782"/>
    <lineage>
        <taxon>Bacteria</taxon>
        <taxon>Bacillati</taxon>
        <taxon>Bacillota</taxon>
        <taxon>Clostridia</taxon>
        <taxon>Lachnospirales</taxon>
        <taxon>Lachnospiraceae</taxon>
        <taxon>Blautia</taxon>
    </lineage>
</organism>
<reference evidence="2 3" key="1">
    <citation type="journal article" date="2021" name="ISME Commun">
        <title>Automated analysis of genomic sequences facilitates high-throughput and comprehensive description of bacteria.</title>
        <authorList>
            <person name="Hitch T.C.A."/>
        </authorList>
    </citation>
    <scope>NUCLEOTIDE SEQUENCE [LARGE SCALE GENOMIC DNA]</scope>
    <source>
        <strain evidence="2 3">Sanger_23</strain>
    </source>
</reference>
<evidence type="ECO:0000313" key="2">
    <source>
        <dbReference type="EMBL" id="MCU6765772.1"/>
    </source>
</evidence>
<evidence type="ECO:0000313" key="3">
    <source>
        <dbReference type="Proteomes" id="UP001652409"/>
    </source>
</evidence>
<proteinExistence type="predicted"/>
<feature type="compositionally biased region" description="Basic and acidic residues" evidence="1">
    <location>
        <begin position="188"/>
        <end position="201"/>
    </location>
</feature>
<evidence type="ECO:0008006" key="4">
    <source>
        <dbReference type="Google" id="ProtNLM"/>
    </source>
</evidence>
<comment type="caution">
    <text evidence="2">The sequence shown here is derived from an EMBL/GenBank/DDBJ whole genome shotgun (WGS) entry which is preliminary data.</text>
</comment>
<name>A0ABT2TU47_9FIRM</name>
<evidence type="ECO:0000256" key="1">
    <source>
        <dbReference type="SAM" id="MobiDB-lite"/>
    </source>
</evidence>